<accession>A0A239SUM7</accession>
<dbReference type="STRING" id="1123308.GCA_000380085_01397"/>
<organism evidence="2 3">
    <name type="scientific">Streptococcus merionis</name>
    <dbReference type="NCBI Taxonomy" id="400065"/>
    <lineage>
        <taxon>Bacteria</taxon>
        <taxon>Bacillati</taxon>
        <taxon>Bacillota</taxon>
        <taxon>Bacilli</taxon>
        <taxon>Lactobacillales</taxon>
        <taxon>Streptococcaceae</taxon>
        <taxon>Streptococcus</taxon>
    </lineage>
</organism>
<dbReference type="RefSeq" id="WP_018373940.1">
    <property type="nucleotide sequence ID" value="NZ_LT906439.1"/>
</dbReference>
<protein>
    <submittedName>
        <fullName evidence="2">DNA repair ATPase</fullName>
    </submittedName>
</protein>
<evidence type="ECO:0000313" key="2">
    <source>
        <dbReference type="EMBL" id="SNU88444.1"/>
    </source>
</evidence>
<dbReference type="OrthoDB" id="1863015at2"/>
<evidence type="ECO:0000256" key="1">
    <source>
        <dbReference type="SAM" id="Coils"/>
    </source>
</evidence>
<dbReference type="KEGG" id="smen:SAMEA4412692_1064"/>
<evidence type="ECO:0000313" key="3">
    <source>
        <dbReference type="Proteomes" id="UP000215185"/>
    </source>
</evidence>
<proteinExistence type="predicted"/>
<feature type="coiled-coil region" evidence="1">
    <location>
        <begin position="19"/>
        <end position="46"/>
    </location>
</feature>
<dbReference type="Proteomes" id="UP000215185">
    <property type="component" value="Chromosome 1"/>
</dbReference>
<keyword evidence="3" id="KW-1185">Reference proteome</keyword>
<reference evidence="2 3" key="1">
    <citation type="submission" date="2017-06" db="EMBL/GenBank/DDBJ databases">
        <authorList>
            <consortium name="Pathogen Informatics"/>
        </authorList>
    </citation>
    <scope>NUCLEOTIDE SEQUENCE [LARGE SCALE GENOMIC DNA]</scope>
    <source>
        <strain evidence="2 3">NCTC13788</strain>
    </source>
</reference>
<gene>
    <name evidence="2" type="ORF">SAMEA4412692_01064</name>
</gene>
<dbReference type="EMBL" id="LT906439">
    <property type="protein sequence ID" value="SNU88444.1"/>
    <property type="molecule type" value="Genomic_DNA"/>
</dbReference>
<keyword evidence="1" id="KW-0175">Coiled coil</keyword>
<sequence>MLKGKTIKRLKKVEMLEIMSKQAEEIDRLRQTIDELESQLADKQVKLAEVGSIAEASLRLTNIFEEAQKAADIYLENIRRQGER</sequence>
<name>A0A239SUM7_9STRE</name>
<dbReference type="AlphaFoldDB" id="A0A239SUM7"/>